<feature type="chain" id="PRO_5045195685" evidence="2">
    <location>
        <begin position="28"/>
        <end position="318"/>
    </location>
</feature>
<feature type="signal peptide" evidence="2">
    <location>
        <begin position="1"/>
        <end position="27"/>
    </location>
</feature>
<dbReference type="InterPro" id="IPR029018">
    <property type="entry name" value="Hex-like_dom2"/>
</dbReference>
<accession>A0ABM1TSL5</accession>
<protein>
    <submittedName>
        <fullName evidence="6">Alpha-N-acetylglucosaminidase-like isoform X1</fullName>
    </submittedName>
</protein>
<dbReference type="PANTHER" id="PTHR12872">
    <property type="entry name" value="ALPHA-N-ACETYLGLUCOSAMINIDASE"/>
    <property type="match status" value="1"/>
</dbReference>
<organism evidence="5 6">
    <name type="scientific">Limulus polyphemus</name>
    <name type="common">Atlantic horseshoe crab</name>
    <dbReference type="NCBI Taxonomy" id="6850"/>
    <lineage>
        <taxon>Eukaryota</taxon>
        <taxon>Metazoa</taxon>
        <taxon>Ecdysozoa</taxon>
        <taxon>Arthropoda</taxon>
        <taxon>Chelicerata</taxon>
        <taxon>Merostomata</taxon>
        <taxon>Xiphosura</taxon>
        <taxon>Limulidae</taxon>
        <taxon>Limulus</taxon>
    </lineage>
</organism>
<sequence length="318" mass="36104">MKTLRKVTQLLLCVCFSILSDVYMAKAASTVIPDIQASSSPKVQEDAVRNLIRRLLPFHSESFKVKVDLDLGPKDQDTFELKSVNGSIQVSGSSGVAAAWGFHYYLKIYCGCHVSWSGVQLKLPKLLPQPETPVLVTSNDKFTYYMNVCTFSYSTVWWNWTRWEKELDWMALNRINLPLAFVGQEIVLKRVFLKLGFEEKSVDDYITGPAFLAWNRMGNIQQFGGPLPSSWHQQQLRLQHQILNRMREFGMFPVLPAFSGHVPSTIKELFPTATVSVLAAWSHFGPPYSGTTFLEPSDPLFRKIGAMFLQEVIMEIVL</sequence>
<dbReference type="InterPro" id="IPR007781">
    <property type="entry name" value="NAGLU"/>
</dbReference>
<name>A0ABM1TSL5_LIMPO</name>
<feature type="domain" description="Alpha-N-acetylglucosaminidase tim-barrel" evidence="3">
    <location>
        <begin position="144"/>
        <end position="313"/>
    </location>
</feature>
<dbReference type="GeneID" id="106474882"/>
<dbReference type="Gene3D" id="3.30.379.10">
    <property type="entry name" value="Chitobiase/beta-hexosaminidase domain 2-like"/>
    <property type="match status" value="1"/>
</dbReference>
<keyword evidence="2" id="KW-0732">Signal</keyword>
<feature type="domain" description="Alpha-N-acetylglucosaminidase N-terminal" evidence="4">
    <location>
        <begin position="47"/>
        <end position="128"/>
    </location>
</feature>
<dbReference type="Pfam" id="PF05089">
    <property type="entry name" value="NAGLU"/>
    <property type="match status" value="1"/>
</dbReference>
<gene>
    <name evidence="6" type="primary">LOC106474882</name>
</gene>
<evidence type="ECO:0000313" key="5">
    <source>
        <dbReference type="Proteomes" id="UP000694941"/>
    </source>
</evidence>
<reference evidence="6" key="1">
    <citation type="submission" date="2025-08" db="UniProtKB">
        <authorList>
            <consortium name="RefSeq"/>
        </authorList>
    </citation>
    <scope>IDENTIFICATION</scope>
    <source>
        <tissue evidence="6">Muscle</tissue>
    </source>
</reference>
<dbReference type="Gene3D" id="3.20.20.80">
    <property type="entry name" value="Glycosidases"/>
    <property type="match status" value="1"/>
</dbReference>
<evidence type="ECO:0000259" key="3">
    <source>
        <dbReference type="Pfam" id="PF05089"/>
    </source>
</evidence>
<dbReference type="PANTHER" id="PTHR12872:SF1">
    <property type="entry name" value="ALPHA-N-ACETYLGLUCOSAMINIDASE"/>
    <property type="match status" value="1"/>
</dbReference>
<evidence type="ECO:0000256" key="2">
    <source>
        <dbReference type="SAM" id="SignalP"/>
    </source>
</evidence>
<proteinExistence type="predicted"/>
<dbReference type="Proteomes" id="UP000694941">
    <property type="component" value="Unplaced"/>
</dbReference>
<keyword evidence="5" id="KW-1185">Reference proteome</keyword>
<dbReference type="InterPro" id="IPR024240">
    <property type="entry name" value="NAGLU_N"/>
</dbReference>
<dbReference type="RefSeq" id="XP_022258871.1">
    <property type="nucleotide sequence ID" value="XM_022403163.1"/>
</dbReference>
<dbReference type="Pfam" id="PF12971">
    <property type="entry name" value="NAGLU_N"/>
    <property type="match status" value="1"/>
</dbReference>
<dbReference type="InterPro" id="IPR024733">
    <property type="entry name" value="NAGLU_tim-barrel"/>
</dbReference>
<evidence type="ECO:0000313" key="6">
    <source>
        <dbReference type="RefSeq" id="XP_022258871.1"/>
    </source>
</evidence>
<evidence type="ECO:0000259" key="4">
    <source>
        <dbReference type="Pfam" id="PF12971"/>
    </source>
</evidence>
<keyword evidence="1" id="KW-0378">Hydrolase</keyword>
<evidence type="ECO:0000256" key="1">
    <source>
        <dbReference type="ARBA" id="ARBA00022801"/>
    </source>
</evidence>